<dbReference type="InterPro" id="IPR002686">
    <property type="entry name" value="Transposase_17"/>
</dbReference>
<dbReference type="Proteomes" id="UP000514713">
    <property type="component" value="Chromosome"/>
</dbReference>
<proteinExistence type="predicted"/>
<keyword evidence="3" id="KW-1185">Reference proteome</keyword>
<protein>
    <submittedName>
        <fullName evidence="2">Transposase</fullName>
    </submittedName>
</protein>
<dbReference type="InterPro" id="IPR052715">
    <property type="entry name" value="RAYT_transposase"/>
</dbReference>
<dbReference type="EMBL" id="CP054698">
    <property type="protein sequence ID" value="QMS91693.1"/>
    <property type="molecule type" value="Genomic_DNA"/>
</dbReference>
<dbReference type="NCBIfam" id="NF047646">
    <property type="entry name" value="REP_Tyr_transpos"/>
    <property type="match status" value="1"/>
</dbReference>
<dbReference type="AlphaFoldDB" id="A0A7D7LET9"/>
<accession>A0A7D7LET9</accession>
<evidence type="ECO:0000313" key="2">
    <source>
        <dbReference type="EMBL" id="QMS91693.1"/>
    </source>
</evidence>
<dbReference type="RefSeq" id="WP_181929285.1">
    <property type="nucleotide sequence ID" value="NZ_CP054698.1"/>
</dbReference>
<dbReference type="SUPFAM" id="SSF143422">
    <property type="entry name" value="Transposase IS200-like"/>
    <property type="match status" value="1"/>
</dbReference>
<dbReference type="GO" id="GO:0006313">
    <property type="term" value="P:DNA transposition"/>
    <property type="evidence" value="ECO:0007669"/>
    <property type="project" value="InterPro"/>
</dbReference>
<evidence type="ECO:0000259" key="1">
    <source>
        <dbReference type="SMART" id="SM01321"/>
    </source>
</evidence>
<organism evidence="2 3">
    <name type="scientific">Nostoc edaphicum CCNP1411</name>
    <dbReference type="NCBI Taxonomy" id="1472755"/>
    <lineage>
        <taxon>Bacteria</taxon>
        <taxon>Bacillati</taxon>
        <taxon>Cyanobacteriota</taxon>
        <taxon>Cyanophyceae</taxon>
        <taxon>Nostocales</taxon>
        <taxon>Nostocaceae</taxon>
        <taxon>Nostoc</taxon>
    </lineage>
</organism>
<dbReference type="GO" id="GO:0043565">
    <property type="term" value="F:sequence-specific DNA binding"/>
    <property type="evidence" value="ECO:0007669"/>
    <property type="project" value="TreeGrafter"/>
</dbReference>
<dbReference type="PANTHER" id="PTHR36966:SF1">
    <property type="entry name" value="REP-ASSOCIATED TYROSINE TRANSPOSASE"/>
    <property type="match status" value="1"/>
</dbReference>
<dbReference type="Gene3D" id="3.30.70.1290">
    <property type="entry name" value="Transposase IS200-like"/>
    <property type="match status" value="1"/>
</dbReference>
<dbReference type="PANTHER" id="PTHR36966">
    <property type="entry name" value="REP-ASSOCIATED TYROSINE TRANSPOSASE"/>
    <property type="match status" value="1"/>
</dbReference>
<gene>
    <name evidence="2" type="ORF">HUN01_30340</name>
</gene>
<sequence>MGRSRYHVLGIQPHFLTCTVINWIPLFGKVEFTQIILDSLNFLQRQQRLTLYGYVIMENHLHVIASASSLSKEIGNFKSFTARSIIDLLEKNNSNYILNQLELYKLKHKTKQEYQLWQEGFHPQVILDEEMFRQKLDYIHNNPVRRGYVDDPAHWRYSSYRNYIGELGLLQVELIDV</sequence>
<evidence type="ECO:0000313" key="3">
    <source>
        <dbReference type="Proteomes" id="UP000514713"/>
    </source>
</evidence>
<dbReference type="SMART" id="SM01321">
    <property type="entry name" value="Y1_Tnp"/>
    <property type="match status" value="1"/>
</dbReference>
<dbReference type="GO" id="GO:0004803">
    <property type="term" value="F:transposase activity"/>
    <property type="evidence" value="ECO:0007669"/>
    <property type="project" value="InterPro"/>
</dbReference>
<feature type="domain" description="Transposase IS200-like" evidence="1">
    <location>
        <begin position="9"/>
        <end position="142"/>
    </location>
</feature>
<dbReference type="KEGG" id="ned:HUN01_30340"/>
<reference evidence="3" key="1">
    <citation type="submission" date="2020-06" db="EMBL/GenBank/DDBJ databases">
        <title>Nostoc edaphicum CCNP1411 genome.</title>
        <authorList>
            <person name="Fidor A."/>
            <person name="Grabski M."/>
            <person name="Gawor J."/>
            <person name="Gromadka R."/>
            <person name="Wegrzyn G."/>
            <person name="Mazur-Marzec H."/>
        </authorList>
    </citation>
    <scope>NUCLEOTIDE SEQUENCE [LARGE SCALE GENOMIC DNA]</scope>
    <source>
        <strain evidence="3">CCNP1411</strain>
    </source>
</reference>
<dbReference type="InterPro" id="IPR036515">
    <property type="entry name" value="Transposase_17_sf"/>
</dbReference>
<name>A0A7D7LET9_9NOSO</name>